<protein>
    <recommendedName>
        <fullName evidence="5">Oxygen sensor histidine kinase NreB</fullName>
        <ecNumber evidence="4">2.7.13.3</ecNumber>
    </recommendedName>
    <alternativeName>
        <fullName evidence="15">Nitrogen regulation protein B</fullName>
    </alternativeName>
</protein>
<dbReference type="GO" id="GO:0016020">
    <property type="term" value="C:membrane"/>
    <property type="evidence" value="ECO:0007669"/>
    <property type="project" value="InterPro"/>
</dbReference>
<dbReference type="SUPFAM" id="SSF55874">
    <property type="entry name" value="ATPase domain of HSP90 chaperone/DNA topoisomerase II/histidine kinase"/>
    <property type="match status" value="1"/>
</dbReference>
<dbReference type="PANTHER" id="PTHR24421:SF59">
    <property type="entry name" value="OXYGEN SENSOR HISTIDINE KINASE NREB"/>
    <property type="match status" value="1"/>
</dbReference>
<dbReference type="InterPro" id="IPR003594">
    <property type="entry name" value="HATPase_dom"/>
</dbReference>
<dbReference type="Gene3D" id="1.20.5.1930">
    <property type="match status" value="1"/>
</dbReference>
<dbReference type="InterPro" id="IPR000014">
    <property type="entry name" value="PAS"/>
</dbReference>
<proteinExistence type="predicted"/>
<dbReference type="InterPro" id="IPR036890">
    <property type="entry name" value="HATPase_C_sf"/>
</dbReference>
<evidence type="ECO:0000256" key="9">
    <source>
        <dbReference type="ARBA" id="ARBA00022723"/>
    </source>
</evidence>
<evidence type="ECO:0000256" key="7">
    <source>
        <dbReference type="ARBA" id="ARBA00022490"/>
    </source>
</evidence>
<keyword evidence="7" id="KW-0963">Cytoplasm</keyword>
<dbReference type="InterPro" id="IPR013656">
    <property type="entry name" value="PAS_4"/>
</dbReference>
<evidence type="ECO:0000256" key="8">
    <source>
        <dbReference type="ARBA" id="ARBA00022679"/>
    </source>
</evidence>
<comment type="cofactor">
    <cofactor evidence="2">
        <name>[4Fe-4S] cluster</name>
        <dbReference type="ChEBI" id="CHEBI:49883"/>
    </cofactor>
</comment>
<dbReference type="Pfam" id="PF02518">
    <property type="entry name" value="HATPase_c"/>
    <property type="match status" value="1"/>
</dbReference>
<evidence type="ECO:0000259" key="16">
    <source>
        <dbReference type="PROSITE" id="PS50109"/>
    </source>
</evidence>
<dbReference type="Gene3D" id="3.30.450.20">
    <property type="entry name" value="PAS domain"/>
    <property type="match status" value="1"/>
</dbReference>
<dbReference type="PRINTS" id="PR00344">
    <property type="entry name" value="BCTRLSENSOR"/>
</dbReference>
<evidence type="ECO:0000256" key="4">
    <source>
        <dbReference type="ARBA" id="ARBA00012438"/>
    </source>
</evidence>
<dbReference type="GO" id="GO:0000155">
    <property type="term" value="F:phosphorelay sensor kinase activity"/>
    <property type="evidence" value="ECO:0007669"/>
    <property type="project" value="InterPro"/>
</dbReference>
<evidence type="ECO:0000256" key="5">
    <source>
        <dbReference type="ARBA" id="ARBA00017322"/>
    </source>
</evidence>
<evidence type="ECO:0000256" key="12">
    <source>
        <dbReference type="ARBA" id="ARBA00023012"/>
    </source>
</evidence>
<dbReference type="CDD" id="cd16917">
    <property type="entry name" value="HATPase_UhpB-NarQ-NarX-like"/>
    <property type="match status" value="1"/>
</dbReference>
<dbReference type="InterPro" id="IPR050482">
    <property type="entry name" value="Sensor_HK_TwoCompSys"/>
</dbReference>
<dbReference type="InterPro" id="IPR000700">
    <property type="entry name" value="PAS-assoc_C"/>
</dbReference>
<keyword evidence="8" id="KW-0808">Transferase</keyword>
<dbReference type="InterPro" id="IPR004358">
    <property type="entry name" value="Sig_transdc_His_kin-like_C"/>
</dbReference>
<dbReference type="SMART" id="SM00387">
    <property type="entry name" value="HATPase_c"/>
    <property type="match status" value="1"/>
</dbReference>
<dbReference type="PROSITE" id="PS50113">
    <property type="entry name" value="PAC"/>
    <property type="match status" value="1"/>
</dbReference>
<name>A0A5E4ZND4_9BURK</name>
<dbReference type="NCBIfam" id="TIGR00229">
    <property type="entry name" value="sensory_box"/>
    <property type="match status" value="1"/>
</dbReference>
<accession>A0A5E4ZND4</accession>
<dbReference type="Gene3D" id="3.30.565.10">
    <property type="entry name" value="Histidine kinase-like ATPase, C-terminal domain"/>
    <property type="match status" value="1"/>
</dbReference>
<dbReference type="EMBL" id="CABPSQ010000001">
    <property type="protein sequence ID" value="VVE61753.1"/>
    <property type="molecule type" value="Genomic_DNA"/>
</dbReference>
<evidence type="ECO:0000313" key="18">
    <source>
        <dbReference type="EMBL" id="VVE61753.1"/>
    </source>
</evidence>
<evidence type="ECO:0000256" key="10">
    <source>
        <dbReference type="ARBA" id="ARBA00022777"/>
    </source>
</evidence>
<keyword evidence="10 18" id="KW-0418">Kinase</keyword>
<dbReference type="SUPFAM" id="SSF55785">
    <property type="entry name" value="PYP-like sensor domain (PAS domain)"/>
    <property type="match status" value="1"/>
</dbReference>
<keyword evidence="11" id="KW-0408">Iron</keyword>
<dbReference type="Pfam" id="PF08448">
    <property type="entry name" value="PAS_4"/>
    <property type="match status" value="1"/>
</dbReference>
<evidence type="ECO:0000256" key="14">
    <source>
        <dbReference type="ARBA" id="ARBA00024827"/>
    </source>
</evidence>
<gene>
    <name evidence="18" type="ORF">PCA31118_00728</name>
</gene>
<evidence type="ECO:0000256" key="3">
    <source>
        <dbReference type="ARBA" id="ARBA00004496"/>
    </source>
</evidence>
<dbReference type="InterPro" id="IPR035965">
    <property type="entry name" value="PAS-like_dom_sf"/>
</dbReference>
<evidence type="ECO:0000313" key="19">
    <source>
        <dbReference type="Proteomes" id="UP000414136"/>
    </source>
</evidence>
<dbReference type="EC" id="2.7.13.3" evidence="4"/>
<comment type="subcellular location">
    <subcellularLocation>
        <location evidence="3">Cytoplasm</location>
    </subcellularLocation>
</comment>
<dbReference type="PROSITE" id="PS50109">
    <property type="entry name" value="HIS_KIN"/>
    <property type="match status" value="1"/>
</dbReference>
<dbReference type="Proteomes" id="UP000414136">
    <property type="component" value="Unassembled WGS sequence"/>
</dbReference>
<feature type="domain" description="PAC" evidence="17">
    <location>
        <begin position="77"/>
        <end position="129"/>
    </location>
</feature>
<dbReference type="Pfam" id="PF07730">
    <property type="entry name" value="HisKA_3"/>
    <property type="match status" value="1"/>
</dbReference>
<feature type="domain" description="Histidine kinase" evidence="16">
    <location>
        <begin position="155"/>
        <end position="348"/>
    </location>
</feature>
<dbReference type="GO" id="GO:0051539">
    <property type="term" value="F:4 iron, 4 sulfur cluster binding"/>
    <property type="evidence" value="ECO:0007669"/>
    <property type="project" value="UniProtKB-KW"/>
</dbReference>
<organism evidence="18 19">
    <name type="scientific">Pandoraea captiosa</name>
    <dbReference type="NCBI Taxonomy" id="2508302"/>
    <lineage>
        <taxon>Bacteria</taxon>
        <taxon>Pseudomonadati</taxon>
        <taxon>Pseudomonadota</taxon>
        <taxon>Betaproteobacteria</taxon>
        <taxon>Burkholderiales</taxon>
        <taxon>Burkholderiaceae</taxon>
        <taxon>Pandoraea</taxon>
    </lineage>
</organism>
<evidence type="ECO:0000256" key="11">
    <source>
        <dbReference type="ARBA" id="ARBA00023004"/>
    </source>
</evidence>
<dbReference type="GO" id="GO:0005737">
    <property type="term" value="C:cytoplasm"/>
    <property type="evidence" value="ECO:0007669"/>
    <property type="project" value="UniProtKB-SubCell"/>
</dbReference>
<comment type="function">
    <text evidence="14">Member of the two-component regulatory system NreB/NreC involved in the control of dissimilatory nitrate/nitrite reduction in response to oxygen. NreB functions as a direct oxygen sensor histidine kinase which is autophosphorylated, in the absence of oxygen, probably at the conserved histidine residue, and transfers its phosphate group probably to a conserved aspartate residue of NreC. NreB/NreC activates the expression of the nitrate (narGHJI) and nitrite (nir) reductase operons, as well as the putative nitrate transporter gene narT.</text>
</comment>
<evidence type="ECO:0000259" key="17">
    <source>
        <dbReference type="PROSITE" id="PS50113"/>
    </source>
</evidence>
<dbReference type="AlphaFoldDB" id="A0A5E4ZND4"/>
<reference evidence="18 19" key="1">
    <citation type="submission" date="2019-08" db="EMBL/GenBank/DDBJ databases">
        <authorList>
            <person name="Peeters C."/>
        </authorList>
    </citation>
    <scope>NUCLEOTIDE SEQUENCE [LARGE SCALE GENOMIC DNA]</scope>
    <source>
        <strain evidence="18 19">LMG 31118</strain>
    </source>
</reference>
<keyword evidence="6" id="KW-0004">4Fe-4S</keyword>
<dbReference type="InterPro" id="IPR011712">
    <property type="entry name" value="Sig_transdc_His_kin_sub3_dim/P"/>
</dbReference>
<dbReference type="GO" id="GO:0046983">
    <property type="term" value="F:protein dimerization activity"/>
    <property type="evidence" value="ECO:0007669"/>
    <property type="project" value="InterPro"/>
</dbReference>
<sequence length="392" mass="42713">METHGELHRAILNNIPDQAWLKDTESRYILVNDAFMAACGRTEADIIGSTPDKVWSSEWGRVYLATDKAVVASGVRRRYEESRPGADGAPRWFDTVKMPVRDERGRIVGTVGISRDITDRKRSEMALLDSRAQLRQLSAYLQTVREAERTRLSRELHDELGQWLGGLRLGLSYMETQPDMPPADQTAHIQMLKELVDETLDAVHRIATDLRPAVLDELGLHAALEWLTESFAQRHGLPCELHMPEAVTACLDSECSTAIFRIVQESLTNASRHGQPTHVRVSLALRDGHCHVSIADDGRGMDTARAGHGQRLGLMGMRERALMLGGAFEIESAPGQGTRVMVRIPARPAAGGMTTADTLAGWDAPGAPGAPGALDAAGGVDTTQEAGWSCGS</sequence>
<evidence type="ECO:0000256" key="6">
    <source>
        <dbReference type="ARBA" id="ARBA00022485"/>
    </source>
</evidence>
<evidence type="ECO:0000256" key="15">
    <source>
        <dbReference type="ARBA" id="ARBA00030800"/>
    </source>
</evidence>
<dbReference type="CDD" id="cd00130">
    <property type="entry name" value="PAS"/>
    <property type="match status" value="1"/>
</dbReference>
<evidence type="ECO:0000256" key="1">
    <source>
        <dbReference type="ARBA" id="ARBA00000085"/>
    </source>
</evidence>
<keyword evidence="19" id="KW-1185">Reference proteome</keyword>
<keyword evidence="13" id="KW-0411">Iron-sulfur</keyword>
<dbReference type="GO" id="GO:0046872">
    <property type="term" value="F:metal ion binding"/>
    <property type="evidence" value="ECO:0007669"/>
    <property type="project" value="UniProtKB-KW"/>
</dbReference>
<evidence type="ECO:0000256" key="2">
    <source>
        <dbReference type="ARBA" id="ARBA00001966"/>
    </source>
</evidence>
<comment type="catalytic activity">
    <reaction evidence="1">
        <text>ATP + protein L-histidine = ADP + protein N-phospho-L-histidine.</text>
        <dbReference type="EC" id="2.7.13.3"/>
    </reaction>
</comment>
<keyword evidence="9" id="KW-0479">Metal-binding</keyword>
<dbReference type="PANTHER" id="PTHR24421">
    <property type="entry name" value="NITRATE/NITRITE SENSOR PROTEIN NARX-RELATED"/>
    <property type="match status" value="1"/>
</dbReference>
<dbReference type="RefSeq" id="WP_246190035.1">
    <property type="nucleotide sequence ID" value="NZ_CABPSQ010000001.1"/>
</dbReference>
<keyword evidence="12" id="KW-0902">Two-component regulatory system</keyword>
<dbReference type="InterPro" id="IPR005467">
    <property type="entry name" value="His_kinase_dom"/>
</dbReference>
<evidence type="ECO:0000256" key="13">
    <source>
        <dbReference type="ARBA" id="ARBA00023014"/>
    </source>
</evidence>